<keyword evidence="3" id="KW-1185">Reference proteome</keyword>
<sequence>MRIPTRRFGFAILFLLLSIFTLPGCLQGIIADQVLKAPNPTASNFTIKVKANEDISRDIPFLFDAANVLPVGRGKHAALMTYFVVEPKPNFYYVHSDFSLHDDKPWEKAVRDAEPMPIATHNRTISADYLPYQLCITISHPAVNETTLRQKYIAKPRGTIILLQGHSGYTRKEPYLWPLAAVLSNQGYRVIMPDLRGQGDSTGEQITFGKLETHDLKQLVDDLQDRNLLSGNLGIMGHSYGSMMSIFAGANDPRIKAIASISPNNFMADTTAPMNIAKIFHPELYATLQSLGGNNLVEDGLREAASRLRVNPDTFSPSTAITKTQTPLLLLHGTSDQICPSYASEQIQTARPKNTTRITFPGDDHWSLLYKQATWQSIVNFFDTNLNPAAAPRTNAIAGLHYQPMSHQVSMH</sequence>
<dbReference type="SUPFAM" id="SSF53474">
    <property type="entry name" value="alpha/beta-Hydrolases"/>
    <property type="match status" value="1"/>
</dbReference>
<organism evidence="2 3">
    <name type="scientific">Poriferisphaera corsica</name>
    <dbReference type="NCBI Taxonomy" id="2528020"/>
    <lineage>
        <taxon>Bacteria</taxon>
        <taxon>Pseudomonadati</taxon>
        <taxon>Planctomycetota</taxon>
        <taxon>Phycisphaerae</taxon>
        <taxon>Phycisphaerales</taxon>
        <taxon>Phycisphaeraceae</taxon>
        <taxon>Poriferisphaera</taxon>
    </lineage>
</organism>
<evidence type="ECO:0000313" key="3">
    <source>
        <dbReference type="Proteomes" id="UP000317369"/>
    </source>
</evidence>
<dbReference type="InterPro" id="IPR052920">
    <property type="entry name" value="DNA-binding_regulatory"/>
</dbReference>
<dbReference type="InterPro" id="IPR000073">
    <property type="entry name" value="AB_hydrolase_1"/>
</dbReference>
<dbReference type="InterPro" id="IPR029058">
    <property type="entry name" value="AB_hydrolase_fold"/>
</dbReference>
<proteinExistence type="predicted"/>
<dbReference type="Pfam" id="PF12697">
    <property type="entry name" value="Abhydrolase_6"/>
    <property type="match status" value="1"/>
</dbReference>
<dbReference type="Gene3D" id="3.40.50.1820">
    <property type="entry name" value="alpha/beta hydrolase"/>
    <property type="match status" value="1"/>
</dbReference>
<dbReference type="PANTHER" id="PTHR43358">
    <property type="entry name" value="ALPHA/BETA-HYDROLASE"/>
    <property type="match status" value="1"/>
</dbReference>
<name>A0A517YYF0_9BACT</name>
<dbReference type="KEGG" id="pcor:KS4_33320"/>
<evidence type="ECO:0000313" key="2">
    <source>
        <dbReference type="EMBL" id="QDU35251.1"/>
    </source>
</evidence>
<dbReference type="PANTHER" id="PTHR43358:SF4">
    <property type="entry name" value="ALPHA_BETA HYDROLASE FOLD-1 DOMAIN-CONTAINING PROTEIN"/>
    <property type="match status" value="1"/>
</dbReference>
<dbReference type="EMBL" id="CP036425">
    <property type="protein sequence ID" value="QDU35251.1"/>
    <property type="molecule type" value="Genomic_DNA"/>
</dbReference>
<dbReference type="AlphaFoldDB" id="A0A517YYF0"/>
<feature type="domain" description="AB hydrolase-1" evidence="1">
    <location>
        <begin position="162"/>
        <end position="369"/>
    </location>
</feature>
<reference evidence="2 3" key="1">
    <citation type="submission" date="2019-02" db="EMBL/GenBank/DDBJ databases">
        <title>Deep-cultivation of Planctomycetes and their phenomic and genomic characterization uncovers novel biology.</title>
        <authorList>
            <person name="Wiegand S."/>
            <person name="Jogler M."/>
            <person name="Boedeker C."/>
            <person name="Pinto D."/>
            <person name="Vollmers J."/>
            <person name="Rivas-Marin E."/>
            <person name="Kohn T."/>
            <person name="Peeters S.H."/>
            <person name="Heuer A."/>
            <person name="Rast P."/>
            <person name="Oberbeckmann S."/>
            <person name="Bunk B."/>
            <person name="Jeske O."/>
            <person name="Meyerdierks A."/>
            <person name="Storesund J.E."/>
            <person name="Kallscheuer N."/>
            <person name="Luecker S."/>
            <person name="Lage O.M."/>
            <person name="Pohl T."/>
            <person name="Merkel B.J."/>
            <person name="Hornburger P."/>
            <person name="Mueller R.-W."/>
            <person name="Bruemmer F."/>
            <person name="Labrenz M."/>
            <person name="Spormann A.M."/>
            <person name="Op den Camp H."/>
            <person name="Overmann J."/>
            <person name="Amann R."/>
            <person name="Jetten M.S.M."/>
            <person name="Mascher T."/>
            <person name="Medema M.H."/>
            <person name="Devos D.P."/>
            <person name="Kaster A.-K."/>
            <person name="Ovreas L."/>
            <person name="Rohde M."/>
            <person name="Galperin M.Y."/>
            <person name="Jogler C."/>
        </authorList>
    </citation>
    <scope>NUCLEOTIDE SEQUENCE [LARGE SCALE GENOMIC DNA]</scope>
    <source>
        <strain evidence="2 3">KS4</strain>
    </source>
</reference>
<gene>
    <name evidence="2" type="ORF">KS4_33320</name>
</gene>
<accession>A0A517YYF0</accession>
<evidence type="ECO:0000259" key="1">
    <source>
        <dbReference type="Pfam" id="PF12697"/>
    </source>
</evidence>
<dbReference type="RefSeq" id="WP_145080303.1">
    <property type="nucleotide sequence ID" value="NZ_CP036425.1"/>
</dbReference>
<protein>
    <submittedName>
        <fullName evidence="2">Esterase</fullName>
    </submittedName>
</protein>
<dbReference type="Proteomes" id="UP000317369">
    <property type="component" value="Chromosome"/>
</dbReference>
<dbReference type="OrthoDB" id="9806902at2"/>